<sequence length="260" mass="30233">MTLAEYQTCIKANGFIEEPIAVWGGMVKLEEFVNYEAAEVDLKIYLTEMVLKRNFSPVDGHMVLTEQFWLLEQFLEFYKEDHIRPWLTDTIREAMSLIGSKEIFTKCIFGTTFMFGVIEFHAKYLLGWRPLEQDVFNNKYHGLYRGMPIGQAINKLKKTKLQVAGNLIRIDKYATAYVKNANHRRSELGQKEIKLERWTMPKIAERLTFYRNAMLHGESHGHYSVGVYLCMLYILFHLCDEKERGAKGESETAQRTPPAG</sequence>
<dbReference type="RefSeq" id="WP_354661947.1">
    <property type="nucleotide sequence ID" value="NZ_JBEXAC010000002.1"/>
</dbReference>
<keyword evidence="2" id="KW-1185">Reference proteome</keyword>
<comment type="caution">
    <text evidence="1">The sequence shown here is derived from an EMBL/GenBank/DDBJ whole genome shotgun (WGS) entry which is preliminary data.</text>
</comment>
<dbReference type="Proteomes" id="UP001549749">
    <property type="component" value="Unassembled WGS sequence"/>
</dbReference>
<evidence type="ECO:0000313" key="2">
    <source>
        <dbReference type="Proteomes" id="UP001549749"/>
    </source>
</evidence>
<gene>
    <name evidence="1" type="ORF">ABR189_18480</name>
</gene>
<proteinExistence type="predicted"/>
<evidence type="ECO:0008006" key="3">
    <source>
        <dbReference type="Google" id="ProtNLM"/>
    </source>
</evidence>
<organism evidence="1 2">
    <name type="scientific">Chitinophaga defluvii</name>
    <dbReference type="NCBI Taxonomy" id="3163343"/>
    <lineage>
        <taxon>Bacteria</taxon>
        <taxon>Pseudomonadati</taxon>
        <taxon>Bacteroidota</taxon>
        <taxon>Chitinophagia</taxon>
        <taxon>Chitinophagales</taxon>
        <taxon>Chitinophagaceae</taxon>
        <taxon>Chitinophaga</taxon>
    </lineage>
</organism>
<evidence type="ECO:0000313" key="1">
    <source>
        <dbReference type="EMBL" id="MET6999381.1"/>
    </source>
</evidence>
<accession>A0ABV2T8Q7</accession>
<reference evidence="1 2" key="1">
    <citation type="submission" date="2024-06" db="EMBL/GenBank/DDBJ databases">
        <title>Chitinophaga defluvii sp. nov., isolated from municipal sewage.</title>
        <authorList>
            <person name="Zhang L."/>
        </authorList>
    </citation>
    <scope>NUCLEOTIDE SEQUENCE [LARGE SCALE GENOMIC DNA]</scope>
    <source>
        <strain evidence="1 2">H8</strain>
    </source>
</reference>
<dbReference type="EMBL" id="JBEXAC010000002">
    <property type="protein sequence ID" value="MET6999381.1"/>
    <property type="molecule type" value="Genomic_DNA"/>
</dbReference>
<protein>
    <recommendedName>
        <fullName evidence="3">Cthe-2314-like HEPN domain-containing protein</fullName>
    </recommendedName>
</protein>
<name>A0ABV2T8Q7_9BACT</name>